<gene>
    <name evidence="1" type="ORF">AVDCRST_MAG92-450</name>
</gene>
<protein>
    <submittedName>
        <fullName evidence="1">Uncharacterized protein</fullName>
    </submittedName>
</protein>
<dbReference type="AlphaFoldDB" id="A0A6J4H989"/>
<feature type="non-terminal residue" evidence="1">
    <location>
        <position position="1"/>
    </location>
</feature>
<dbReference type="EMBL" id="CADCTM010000062">
    <property type="protein sequence ID" value="CAA9218543.1"/>
    <property type="molecule type" value="Genomic_DNA"/>
</dbReference>
<feature type="non-terminal residue" evidence="1">
    <location>
        <position position="51"/>
    </location>
</feature>
<reference evidence="1" key="1">
    <citation type="submission" date="2020-02" db="EMBL/GenBank/DDBJ databases">
        <authorList>
            <person name="Meier V. D."/>
        </authorList>
    </citation>
    <scope>NUCLEOTIDE SEQUENCE</scope>
    <source>
        <strain evidence="1">AVDCRST_MAG92</strain>
    </source>
</reference>
<sequence length="51" mass="5308">GLSVLPFAGRASVNCAVGNCFQHSGGGCYSVYRSSSTLLCAKFSDFRGESL</sequence>
<evidence type="ECO:0000313" key="1">
    <source>
        <dbReference type="EMBL" id="CAA9218543.1"/>
    </source>
</evidence>
<accession>A0A6J4H989</accession>
<name>A0A6J4H989_9CYAN</name>
<organism evidence="1">
    <name type="scientific">uncultured Coleofasciculus sp</name>
    <dbReference type="NCBI Taxonomy" id="1267456"/>
    <lineage>
        <taxon>Bacteria</taxon>
        <taxon>Bacillati</taxon>
        <taxon>Cyanobacteriota</taxon>
        <taxon>Cyanophyceae</taxon>
        <taxon>Coleofasciculales</taxon>
        <taxon>Coleofasciculaceae</taxon>
        <taxon>Coleofasciculus</taxon>
        <taxon>environmental samples</taxon>
    </lineage>
</organism>
<proteinExistence type="predicted"/>